<dbReference type="Gene3D" id="3.40.50.1980">
    <property type="entry name" value="Nitrogenase molybdenum iron protein domain"/>
    <property type="match status" value="2"/>
</dbReference>
<sequence>MKIARKTVAAMAMTAVVGMMLLACTNGNTDGGLTGTEAGNRTAADTAAKQESHERTSSSEKAATRVYNDYKGHAVTIPAAPKRVIFAGETTGDLIELGIPLVGIFGNNLEGRIYQKEAAKIENVGFPISLEKVVSLNPDLILVASTDENAYAQLAKIAPTIMFDTFAGLDTRMKELGLIFDKQKETADWLQSYNAKAEEMWKKLYATVLKPGETASVFTFYPGDRLFVMARAGLPQMLYGEGGLKPTAPIREVLDSNQGFRQISAEAIGDFAGDRIFILDPVADEAKQSTEKLLNSPVWKNLPAVKNGHVYRMYIQKSDSDAVTRKWMLEELPRMLAK</sequence>
<dbReference type="GO" id="GO:1901678">
    <property type="term" value="P:iron coordination entity transport"/>
    <property type="evidence" value="ECO:0007669"/>
    <property type="project" value="UniProtKB-ARBA"/>
</dbReference>
<feature type="chain" id="PRO_5038645709" evidence="6">
    <location>
        <begin position="24"/>
        <end position="338"/>
    </location>
</feature>
<name>A0A5C4TFF3_9BACL</name>
<evidence type="ECO:0000256" key="2">
    <source>
        <dbReference type="ARBA" id="ARBA00008814"/>
    </source>
</evidence>
<feature type="region of interest" description="Disordered" evidence="5">
    <location>
        <begin position="33"/>
        <end position="62"/>
    </location>
</feature>
<evidence type="ECO:0000256" key="3">
    <source>
        <dbReference type="ARBA" id="ARBA00022448"/>
    </source>
</evidence>
<proteinExistence type="inferred from homology"/>
<comment type="subcellular location">
    <subcellularLocation>
        <location evidence="1">Cell envelope</location>
    </subcellularLocation>
</comment>
<dbReference type="SUPFAM" id="SSF53807">
    <property type="entry name" value="Helical backbone' metal receptor"/>
    <property type="match status" value="1"/>
</dbReference>
<feature type="compositionally biased region" description="Basic and acidic residues" evidence="5">
    <location>
        <begin position="48"/>
        <end position="58"/>
    </location>
</feature>
<dbReference type="GO" id="GO:0030288">
    <property type="term" value="C:outer membrane-bounded periplasmic space"/>
    <property type="evidence" value="ECO:0007669"/>
    <property type="project" value="TreeGrafter"/>
</dbReference>
<gene>
    <name evidence="8" type="ORF">FE784_02795</name>
</gene>
<dbReference type="EMBL" id="VDCQ01000003">
    <property type="protein sequence ID" value="TNJ67705.1"/>
    <property type="molecule type" value="Genomic_DNA"/>
</dbReference>
<evidence type="ECO:0000256" key="1">
    <source>
        <dbReference type="ARBA" id="ARBA00004196"/>
    </source>
</evidence>
<accession>A0A5C4TFF3</accession>
<dbReference type="Pfam" id="PF01497">
    <property type="entry name" value="Peripla_BP_2"/>
    <property type="match status" value="1"/>
</dbReference>
<dbReference type="PANTHER" id="PTHR30532:SF26">
    <property type="entry name" value="IRON(3+)-HYDROXAMATE-BINDING PROTEIN FHUD"/>
    <property type="match status" value="1"/>
</dbReference>
<dbReference type="OrthoDB" id="2660924at2"/>
<dbReference type="Proteomes" id="UP000307943">
    <property type="component" value="Unassembled WGS sequence"/>
</dbReference>
<feature type="domain" description="Fe/B12 periplasmic-binding" evidence="7">
    <location>
        <begin position="82"/>
        <end position="338"/>
    </location>
</feature>
<keyword evidence="9" id="KW-1185">Reference proteome</keyword>
<dbReference type="InterPro" id="IPR051313">
    <property type="entry name" value="Bact_iron-sidero_bind"/>
</dbReference>
<evidence type="ECO:0000256" key="6">
    <source>
        <dbReference type="SAM" id="SignalP"/>
    </source>
</evidence>
<feature type="signal peptide" evidence="6">
    <location>
        <begin position="1"/>
        <end position="23"/>
    </location>
</feature>
<keyword evidence="4 6" id="KW-0732">Signal</keyword>
<comment type="caution">
    <text evidence="8">The sequence shown here is derived from an EMBL/GenBank/DDBJ whole genome shotgun (WGS) entry which is preliminary data.</text>
</comment>
<evidence type="ECO:0000256" key="5">
    <source>
        <dbReference type="SAM" id="MobiDB-lite"/>
    </source>
</evidence>
<evidence type="ECO:0000313" key="8">
    <source>
        <dbReference type="EMBL" id="TNJ67705.1"/>
    </source>
</evidence>
<dbReference type="AlphaFoldDB" id="A0A5C4TFF3"/>
<dbReference type="RefSeq" id="WP_139600608.1">
    <property type="nucleotide sequence ID" value="NZ_VDCQ01000003.1"/>
</dbReference>
<evidence type="ECO:0000259" key="7">
    <source>
        <dbReference type="PROSITE" id="PS50983"/>
    </source>
</evidence>
<organism evidence="8 9">
    <name type="scientific">Paenibacillus hemerocallicola</name>
    <dbReference type="NCBI Taxonomy" id="1172614"/>
    <lineage>
        <taxon>Bacteria</taxon>
        <taxon>Bacillati</taxon>
        <taxon>Bacillota</taxon>
        <taxon>Bacilli</taxon>
        <taxon>Bacillales</taxon>
        <taxon>Paenibacillaceae</taxon>
        <taxon>Paenibacillus</taxon>
    </lineage>
</organism>
<protein>
    <submittedName>
        <fullName evidence="8">Ferrichrome ABC transporter substrate-binding protein</fullName>
    </submittedName>
</protein>
<dbReference type="PANTHER" id="PTHR30532">
    <property type="entry name" value="IRON III DICITRATE-BINDING PERIPLASMIC PROTEIN"/>
    <property type="match status" value="1"/>
</dbReference>
<dbReference type="PROSITE" id="PS51257">
    <property type="entry name" value="PROKAR_LIPOPROTEIN"/>
    <property type="match status" value="1"/>
</dbReference>
<dbReference type="PROSITE" id="PS50983">
    <property type="entry name" value="FE_B12_PBP"/>
    <property type="match status" value="1"/>
</dbReference>
<comment type="similarity">
    <text evidence="2">Belongs to the bacterial solute-binding protein 8 family.</text>
</comment>
<evidence type="ECO:0000256" key="4">
    <source>
        <dbReference type="ARBA" id="ARBA00022729"/>
    </source>
</evidence>
<dbReference type="InterPro" id="IPR002491">
    <property type="entry name" value="ABC_transptr_periplasmic_BD"/>
</dbReference>
<evidence type="ECO:0000313" key="9">
    <source>
        <dbReference type="Proteomes" id="UP000307943"/>
    </source>
</evidence>
<keyword evidence="3" id="KW-0813">Transport</keyword>
<reference evidence="8 9" key="1">
    <citation type="submission" date="2019-05" db="EMBL/GenBank/DDBJ databases">
        <title>We sequenced the genome of Paenibacillus hemerocallicola KCTC 33185 for further insight into its adaptation and study the phylogeny of Paenibacillus.</title>
        <authorList>
            <person name="Narsing Rao M.P."/>
        </authorList>
    </citation>
    <scope>NUCLEOTIDE SEQUENCE [LARGE SCALE GENOMIC DNA]</scope>
    <source>
        <strain evidence="8 9">KCTC 33185</strain>
    </source>
</reference>